<comment type="caution">
    <text evidence="2">The sequence shown here is derived from an EMBL/GenBank/DDBJ whole genome shotgun (WGS) entry which is preliminary data.</text>
</comment>
<dbReference type="Gene3D" id="2.30.40.10">
    <property type="entry name" value="Urease, subunit C, domain 1"/>
    <property type="match status" value="1"/>
</dbReference>
<dbReference type="Pfam" id="PF07969">
    <property type="entry name" value="Amidohydro_3"/>
    <property type="match status" value="1"/>
</dbReference>
<reference evidence="2" key="1">
    <citation type="submission" date="2022-09" db="EMBL/GenBank/DDBJ databases">
        <title>Intensive care unit water sources are persistently colonized with multi-drug resistant bacteria and are the site of extensive horizontal gene transfer of antibiotic resistance genes.</title>
        <authorList>
            <person name="Diorio-Toth L."/>
        </authorList>
    </citation>
    <scope>NUCLEOTIDE SEQUENCE</scope>
    <source>
        <strain evidence="2">GD03686</strain>
    </source>
</reference>
<gene>
    <name evidence="2" type="ORF">N5J23_12020</name>
</gene>
<dbReference type="Gene3D" id="3.20.20.140">
    <property type="entry name" value="Metal-dependent hydrolases"/>
    <property type="match status" value="1"/>
</dbReference>
<dbReference type="GO" id="GO:0016810">
    <property type="term" value="F:hydrolase activity, acting on carbon-nitrogen (but not peptide) bonds"/>
    <property type="evidence" value="ECO:0007669"/>
    <property type="project" value="InterPro"/>
</dbReference>
<dbReference type="SUPFAM" id="SSF51338">
    <property type="entry name" value="Composite domain of metallo-dependent hydrolases"/>
    <property type="match status" value="1"/>
</dbReference>
<protein>
    <submittedName>
        <fullName evidence="2">Amidohydrolase family protein</fullName>
    </submittedName>
</protein>
<feature type="domain" description="Amidohydrolase 3" evidence="1">
    <location>
        <begin position="1"/>
        <end position="57"/>
    </location>
</feature>
<evidence type="ECO:0000259" key="1">
    <source>
        <dbReference type="Pfam" id="PF07969"/>
    </source>
</evidence>
<name>A0AA42W2R5_9BURK</name>
<organism evidence="2 3">
    <name type="scientific">Comamonas aquatica</name>
    <dbReference type="NCBI Taxonomy" id="225991"/>
    <lineage>
        <taxon>Bacteria</taxon>
        <taxon>Pseudomonadati</taxon>
        <taxon>Pseudomonadota</taxon>
        <taxon>Betaproteobacteria</taxon>
        <taxon>Burkholderiales</taxon>
        <taxon>Comamonadaceae</taxon>
        <taxon>Comamonas</taxon>
    </lineage>
</organism>
<dbReference type="InterPro" id="IPR011059">
    <property type="entry name" value="Metal-dep_hydrolase_composite"/>
</dbReference>
<proteinExistence type="predicted"/>
<dbReference type="RefSeq" id="WP_279852367.1">
    <property type="nucleotide sequence ID" value="NZ_JAOCIA010000022.1"/>
</dbReference>
<accession>A0AA42W2R5</accession>
<evidence type="ECO:0000313" key="2">
    <source>
        <dbReference type="EMBL" id="MDH2006262.1"/>
    </source>
</evidence>
<dbReference type="PANTHER" id="PTHR22642:SF2">
    <property type="entry name" value="PROTEIN LONG AFTER FAR-RED 3"/>
    <property type="match status" value="1"/>
</dbReference>
<sequence length="60" mass="6643">MTLWAAYQHFEEDHKGSIELGKLADFAVLSGNPLTMPPCQLSQLQVLQTIKEGVVVYQAP</sequence>
<evidence type="ECO:0000313" key="3">
    <source>
        <dbReference type="Proteomes" id="UP001161294"/>
    </source>
</evidence>
<dbReference type="Proteomes" id="UP001161294">
    <property type="component" value="Unassembled WGS sequence"/>
</dbReference>
<dbReference type="AlphaFoldDB" id="A0AA42W2R5"/>
<dbReference type="PANTHER" id="PTHR22642">
    <property type="entry name" value="IMIDAZOLONEPROPIONASE"/>
    <property type="match status" value="1"/>
</dbReference>
<dbReference type="EMBL" id="JAOCJW010000022">
    <property type="protein sequence ID" value="MDH2006262.1"/>
    <property type="molecule type" value="Genomic_DNA"/>
</dbReference>
<dbReference type="InterPro" id="IPR013108">
    <property type="entry name" value="Amidohydro_3"/>
</dbReference>